<protein>
    <submittedName>
        <fullName evidence="1">Uncharacterized protein</fullName>
    </submittedName>
</protein>
<dbReference type="Proteomes" id="UP001470230">
    <property type="component" value="Unassembled WGS sequence"/>
</dbReference>
<gene>
    <name evidence="1" type="ORF">M9Y10_008162</name>
</gene>
<evidence type="ECO:0000313" key="1">
    <source>
        <dbReference type="EMBL" id="KAK8870284.1"/>
    </source>
</evidence>
<reference evidence="1 2" key="1">
    <citation type="submission" date="2024-04" db="EMBL/GenBank/DDBJ databases">
        <title>Tritrichomonas musculus Genome.</title>
        <authorList>
            <person name="Alves-Ferreira E."/>
            <person name="Grigg M."/>
            <person name="Lorenzi H."/>
            <person name="Galac M."/>
        </authorList>
    </citation>
    <scope>NUCLEOTIDE SEQUENCE [LARGE SCALE GENOMIC DNA]</scope>
    <source>
        <strain evidence="1 2">EAF2021</strain>
    </source>
</reference>
<sequence length="151" mass="17520">MEIPNESIEVPKKEVQKELIIIRNADNESEINEGLQNLEAISKDPNVSEKDREMAESELSIQKQINALIDKQMGLNISDQTNYDIRSDTYRKCLPIISKYINILGDVNGSDAQIQFDQTLFAGIDDFENILKVESDLEMWREVHKRYHFLF</sequence>
<accession>A0ABR2IYI0</accession>
<organism evidence="1 2">
    <name type="scientific">Tritrichomonas musculus</name>
    <dbReference type="NCBI Taxonomy" id="1915356"/>
    <lineage>
        <taxon>Eukaryota</taxon>
        <taxon>Metamonada</taxon>
        <taxon>Parabasalia</taxon>
        <taxon>Tritrichomonadida</taxon>
        <taxon>Tritrichomonadidae</taxon>
        <taxon>Tritrichomonas</taxon>
    </lineage>
</organism>
<name>A0ABR2IYI0_9EUKA</name>
<keyword evidence="2" id="KW-1185">Reference proteome</keyword>
<comment type="caution">
    <text evidence="1">The sequence shown here is derived from an EMBL/GenBank/DDBJ whole genome shotgun (WGS) entry which is preliminary data.</text>
</comment>
<dbReference type="EMBL" id="JAPFFF010000014">
    <property type="protein sequence ID" value="KAK8870284.1"/>
    <property type="molecule type" value="Genomic_DNA"/>
</dbReference>
<evidence type="ECO:0000313" key="2">
    <source>
        <dbReference type="Proteomes" id="UP001470230"/>
    </source>
</evidence>
<proteinExistence type="predicted"/>